<dbReference type="AlphaFoldDB" id="A0AAE4Z779"/>
<protein>
    <submittedName>
        <fullName evidence="1">Uncharacterized protein</fullName>
    </submittedName>
</protein>
<evidence type="ECO:0000313" key="2">
    <source>
        <dbReference type="Proteomes" id="UP000702544"/>
    </source>
</evidence>
<name>A0AAE4Z779_9BACT</name>
<reference evidence="1 2" key="1">
    <citation type="submission" date="2020-01" db="EMBL/GenBank/DDBJ databases">
        <title>Genomes assembled from Gulf of Kutch pelagic sediment metagenomes.</title>
        <authorList>
            <person name="Chandrashekar M."/>
            <person name="Mahajan M.S."/>
            <person name="Dave K.J."/>
            <person name="Vatsa P."/>
            <person name="Nathani N.M."/>
        </authorList>
    </citation>
    <scope>NUCLEOTIDE SEQUENCE [LARGE SCALE GENOMIC DNA]</scope>
    <source>
        <strain evidence="1">KS3-K002</strain>
    </source>
</reference>
<gene>
    <name evidence="1" type="ORF">GWO12_02575</name>
</gene>
<sequence length="132" mass="14860">MCETKARIIPVILPLCAVAAQLSGCNPTYGVAGQPSPERESSEAEMQIMYTWLIGFRREQEREFAERSRYCEEVSCDGRVTLLPAPYQTDYRVSSSGKSYSVSVRHRPSGRVCQLEDGFDAYPERAGRVICR</sequence>
<evidence type="ECO:0000313" key="1">
    <source>
        <dbReference type="EMBL" id="NIR73992.1"/>
    </source>
</evidence>
<accession>A0AAE4Z779</accession>
<comment type="caution">
    <text evidence="1">The sequence shown here is derived from an EMBL/GenBank/DDBJ whole genome shotgun (WGS) entry which is preliminary data.</text>
</comment>
<dbReference type="EMBL" id="JAACAK010000018">
    <property type="protein sequence ID" value="NIR73992.1"/>
    <property type="molecule type" value="Genomic_DNA"/>
</dbReference>
<organism evidence="1 2">
    <name type="scientific">Candidatus Kutchimonas denitrificans</name>
    <dbReference type="NCBI Taxonomy" id="3056748"/>
    <lineage>
        <taxon>Bacteria</taxon>
        <taxon>Pseudomonadati</taxon>
        <taxon>Gemmatimonadota</taxon>
        <taxon>Gemmatimonadia</taxon>
        <taxon>Candidatus Palauibacterales</taxon>
        <taxon>Candidatus Palauibacteraceae</taxon>
        <taxon>Candidatus Kutchimonas</taxon>
    </lineage>
</organism>
<dbReference type="Proteomes" id="UP000702544">
    <property type="component" value="Unassembled WGS sequence"/>
</dbReference>
<proteinExistence type="predicted"/>